<dbReference type="InterPro" id="IPR037185">
    <property type="entry name" value="EmrE-like"/>
</dbReference>
<keyword evidence="4" id="KW-0997">Cell inner membrane</keyword>
<proteinExistence type="predicted"/>
<dbReference type="SUPFAM" id="SSF103481">
    <property type="entry name" value="Multidrug resistance efflux transporter EmrE"/>
    <property type="match status" value="1"/>
</dbReference>
<keyword evidence="7" id="KW-0448">Lipopolysaccharide biosynthesis</keyword>
<organism evidence="13 14">
    <name type="scientific">Candidatus Falkowbacteria bacterium RIFOXYA2_FULL_38_12</name>
    <dbReference type="NCBI Taxonomy" id="1797993"/>
    <lineage>
        <taxon>Bacteria</taxon>
        <taxon>Candidatus Falkowiibacteriota</taxon>
    </lineage>
</organism>
<feature type="transmembrane region" description="Helical" evidence="11">
    <location>
        <begin position="68"/>
        <end position="87"/>
    </location>
</feature>
<dbReference type="PANTHER" id="PTHR30561">
    <property type="entry name" value="SMR FAMILY PROTON-DEPENDENT DRUG EFFLUX TRANSPORTER SUGE"/>
    <property type="match status" value="1"/>
</dbReference>
<evidence type="ECO:0000256" key="10">
    <source>
        <dbReference type="ARBA" id="ARBA00023136"/>
    </source>
</evidence>
<dbReference type="InterPro" id="IPR000620">
    <property type="entry name" value="EamA_dom"/>
</dbReference>
<keyword evidence="5" id="KW-0441">Lipid A biosynthesis</keyword>
<keyword evidence="6 11" id="KW-0812">Transmembrane</keyword>
<evidence type="ECO:0000256" key="11">
    <source>
        <dbReference type="SAM" id="Phobius"/>
    </source>
</evidence>
<evidence type="ECO:0000256" key="4">
    <source>
        <dbReference type="ARBA" id="ARBA00022519"/>
    </source>
</evidence>
<feature type="domain" description="EamA" evidence="12">
    <location>
        <begin position="32"/>
        <end position="110"/>
    </location>
</feature>
<protein>
    <recommendedName>
        <fullName evidence="12">EamA domain-containing protein</fullName>
    </recommendedName>
</protein>
<gene>
    <name evidence="13" type="ORF">A2257_00415</name>
</gene>
<dbReference type="Pfam" id="PF00892">
    <property type="entry name" value="EamA"/>
    <property type="match status" value="1"/>
</dbReference>
<dbReference type="InterPro" id="IPR000390">
    <property type="entry name" value="Small_drug/metabolite_transptr"/>
</dbReference>
<evidence type="ECO:0000256" key="5">
    <source>
        <dbReference type="ARBA" id="ARBA00022556"/>
    </source>
</evidence>
<evidence type="ECO:0000256" key="3">
    <source>
        <dbReference type="ARBA" id="ARBA00022516"/>
    </source>
</evidence>
<accession>A0A1F5S3Y6</accession>
<dbReference type="GO" id="GO:0022857">
    <property type="term" value="F:transmembrane transporter activity"/>
    <property type="evidence" value="ECO:0007669"/>
    <property type="project" value="InterPro"/>
</dbReference>
<keyword evidence="10 11" id="KW-0472">Membrane</keyword>
<evidence type="ECO:0000259" key="12">
    <source>
        <dbReference type="Pfam" id="PF00892"/>
    </source>
</evidence>
<dbReference type="PANTHER" id="PTHR30561:SF9">
    <property type="entry name" value="4-AMINO-4-DEOXY-L-ARABINOSE-PHOSPHOUNDECAPRENOL FLIPPASE SUBUNIT ARNF-RELATED"/>
    <property type="match status" value="1"/>
</dbReference>
<evidence type="ECO:0000313" key="14">
    <source>
        <dbReference type="Proteomes" id="UP000177407"/>
    </source>
</evidence>
<dbReference type="GO" id="GO:0005886">
    <property type="term" value="C:plasma membrane"/>
    <property type="evidence" value="ECO:0007669"/>
    <property type="project" value="UniProtKB-SubCell"/>
</dbReference>
<evidence type="ECO:0000256" key="8">
    <source>
        <dbReference type="ARBA" id="ARBA00022989"/>
    </source>
</evidence>
<evidence type="ECO:0000256" key="2">
    <source>
        <dbReference type="ARBA" id="ARBA00022475"/>
    </source>
</evidence>
<dbReference type="Gene3D" id="1.10.3730.20">
    <property type="match status" value="1"/>
</dbReference>
<sequence length="113" mass="12892">MSLIQLFEILAIALANVAAQVFLKKADVQTFGWEMITNKFVWAGALLYVSAFWVWVKIINQMEMSTAVPLMAGIMYALTLVASWYFFKEQITVLKILGVFLILLGIFFLTKKF</sequence>
<evidence type="ECO:0000256" key="7">
    <source>
        <dbReference type="ARBA" id="ARBA00022985"/>
    </source>
</evidence>
<keyword evidence="3" id="KW-0444">Lipid biosynthesis</keyword>
<evidence type="ECO:0000256" key="6">
    <source>
        <dbReference type="ARBA" id="ARBA00022692"/>
    </source>
</evidence>
<evidence type="ECO:0000313" key="13">
    <source>
        <dbReference type="EMBL" id="OGF21407.1"/>
    </source>
</evidence>
<keyword evidence="2" id="KW-1003">Cell membrane</keyword>
<evidence type="ECO:0000256" key="9">
    <source>
        <dbReference type="ARBA" id="ARBA00023098"/>
    </source>
</evidence>
<keyword evidence="8 11" id="KW-1133">Transmembrane helix</keyword>
<dbReference type="AlphaFoldDB" id="A0A1F5S3Y6"/>
<comment type="caution">
    <text evidence="13">The sequence shown here is derived from an EMBL/GenBank/DDBJ whole genome shotgun (WGS) entry which is preliminary data.</text>
</comment>
<feature type="transmembrane region" description="Helical" evidence="11">
    <location>
        <begin position="93"/>
        <end position="110"/>
    </location>
</feature>
<evidence type="ECO:0000256" key="1">
    <source>
        <dbReference type="ARBA" id="ARBA00004651"/>
    </source>
</evidence>
<dbReference type="EMBL" id="MFGA01000006">
    <property type="protein sequence ID" value="OGF21407.1"/>
    <property type="molecule type" value="Genomic_DNA"/>
</dbReference>
<dbReference type="Proteomes" id="UP000177407">
    <property type="component" value="Unassembled WGS sequence"/>
</dbReference>
<keyword evidence="9" id="KW-0443">Lipid metabolism</keyword>
<feature type="transmembrane region" description="Helical" evidence="11">
    <location>
        <begin position="35"/>
        <end position="56"/>
    </location>
</feature>
<dbReference type="GO" id="GO:0009103">
    <property type="term" value="P:lipopolysaccharide biosynthetic process"/>
    <property type="evidence" value="ECO:0007669"/>
    <property type="project" value="UniProtKB-KW"/>
</dbReference>
<comment type="subcellular location">
    <subcellularLocation>
        <location evidence="1">Cell membrane</location>
        <topology evidence="1">Multi-pass membrane protein</topology>
    </subcellularLocation>
</comment>
<reference evidence="13 14" key="1">
    <citation type="journal article" date="2016" name="Nat. Commun.">
        <title>Thousands of microbial genomes shed light on interconnected biogeochemical processes in an aquifer system.</title>
        <authorList>
            <person name="Anantharaman K."/>
            <person name="Brown C.T."/>
            <person name="Hug L.A."/>
            <person name="Sharon I."/>
            <person name="Castelle C.J."/>
            <person name="Probst A.J."/>
            <person name="Thomas B.C."/>
            <person name="Singh A."/>
            <person name="Wilkins M.J."/>
            <person name="Karaoz U."/>
            <person name="Brodie E.L."/>
            <person name="Williams K.H."/>
            <person name="Hubbard S.S."/>
            <person name="Banfield J.F."/>
        </authorList>
    </citation>
    <scope>NUCLEOTIDE SEQUENCE [LARGE SCALE GENOMIC DNA]</scope>
</reference>
<name>A0A1F5S3Y6_9BACT</name>